<keyword evidence="1" id="KW-1133">Transmembrane helix</keyword>
<organism evidence="2">
    <name type="scientific">viral metagenome</name>
    <dbReference type="NCBI Taxonomy" id="1070528"/>
    <lineage>
        <taxon>unclassified sequences</taxon>
        <taxon>metagenomes</taxon>
        <taxon>organismal metagenomes</taxon>
    </lineage>
</organism>
<proteinExistence type="predicted"/>
<evidence type="ECO:0000256" key="1">
    <source>
        <dbReference type="SAM" id="Phobius"/>
    </source>
</evidence>
<keyword evidence="1" id="KW-0812">Transmembrane</keyword>
<protein>
    <submittedName>
        <fullName evidence="2">Uncharacterized protein</fullName>
    </submittedName>
</protein>
<name>A0A6C0LQE0_9ZZZZ</name>
<dbReference type="EMBL" id="MN740556">
    <property type="protein sequence ID" value="QHU32949.1"/>
    <property type="molecule type" value="Genomic_DNA"/>
</dbReference>
<feature type="transmembrane region" description="Helical" evidence="1">
    <location>
        <begin position="163"/>
        <end position="184"/>
    </location>
</feature>
<dbReference type="AlphaFoldDB" id="A0A6C0LQE0"/>
<keyword evidence="1" id="KW-0472">Membrane</keyword>
<evidence type="ECO:0000313" key="2">
    <source>
        <dbReference type="EMBL" id="QHU32949.1"/>
    </source>
</evidence>
<accession>A0A6C0LQE0</accession>
<sequence>MSLLTSAYTKCTDENGICVIPGPDKKSIAYSTKDGQTQINYRNNNQSISCDNSIFGDPVPKTLKMCSVANIPPITYDNGLPNGFIKCADEGKICDPKNDRANDILYGANGSFIYANAPNVICSTTVFGDPAPNSNKSCYYRNSTDFVESLPDSSNKMSRNTKILIGVSVASGLLIFIIIIVIIVHKSKN</sequence>
<reference evidence="2" key="1">
    <citation type="journal article" date="2020" name="Nature">
        <title>Giant virus diversity and host interactions through global metagenomics.</title>
        <authorList>
            <person name="Schulz F."/>
            <person name="Roux S."/>
            <person name="Paez-Espino D."/>
            <person name="Jungbluth S."/>
            <person name="Walsh D.A."/>
            <person name="Denef V.J."/>
            <person name="McMahon K.D."/>
            <person name="Konstantinidis K.T."/>
            <person name="Eloe-Fadrosh E.A."/>
            <person name="Kyrpides N.C."/>
            <person name="Woyke T."/>
        </authorList>
    </citation>
    <scope>NUCLEOTIDE SEQUENCE</scope>
    <source>
        <strain evidence="2">GVMAG-S-1014582-52</strain>
    </source>
</reference>